<dbReference type="CDD" id="cd00088">
    <property type="entry name" value="HPT"/>
    <property type="match status" value="1"/>
</dbReference>
<evidence type="ECO:0000256" key="2">
    <source>
        <dbReference type="ARBA" id="ARBA00004651"/>
    </source>
</evidence>
<gene>
    <name evidence="19" type="ORF">ACFOEI_07325</name>
</gene>
<dbReference type="Proteomes" id="UP001595640">
    <property type="component" value="Unassembled WGS sequence"/>
</dbReference>
<keyword evidence="4" id="KW-1003">Cell membrane</keyword>
<feature type="domain" description="Response regulatory" evidence="17">
    <location>
        <begin position="479"/>
        <end position="596"/>
    </location>
</feature>
<keyword evidence="14" id="KW-0175">Coiled coil</keyword>
<dbReference type="GO" id="GO:0005524">
    <property type="term" value="F:ATP binding"/>
    <property type="evidence" value="ECO:0007669"/>
    <property type="project" value="UniProtKB-KW"/>
</dbReference>
<dbReference type="Gene3D" id="1.20.120.160">
    <property type="entry name" value="HPT domain"/>
    <property type="match status" value="1"/>
</dbReference>
<dbReference type="EC" id="2.7.13.3" evidence="3"/>
<evidence type="ECO:0000256" key="13">
    <source>
        <dbReference type="PROSITE-ProRule" id="PRU00169"/>
    </source>
</evidence>
<dbReference type="PROSITE" id="PS50109">
    <property type="entry name" value="HIS_KIN"/>
    <property type="match status" value="1"/>
</dbReference>
<keyword evidence="20" id="KW-1185">Reference proteome</keyword>
<feature type="modified residue" description="Phosphohistidine" evidence="12">
    <location>
        <position position="667"/>
    </location>
</feature>
<evidence type="ECO:0000313" key="20">
    <source>
        <dbReference type="Proteomes" id="UP001595640"/>
    </source>
</evidence>
<dbReference type="Pfam" id="PF00512">
    <property type="entry name" value="HisKA"/>
    <property type="match status" value="1"/>
</dbReference>
<dbReference type="InterPro" id="IPR003594">
    <property type="entry name" value="HATPase_dom"/>
</dbReference>
<dbReference type="RefSeq" id="WP_019017326.1">
    <property type="nucleotide sequence ID" value="NZ_BMXD01000003.1"/>
</dbReference>
<dbReference type="Pfam" id="PF02518">
    <property type="entry name" value="HATPase_c"/>
    <property type="match status" value="1"/>
</dbReference>
<feature type="domain" description="Histidine kinase" evidence="16">
    <location>
        <begin position="235"/>
        <end position="452"/>
    </location>
</feature>
<evidence type="ECO:0000259" key="16">
    <source>
        <dbReference type="PROSITE" id="PS50109"/>
    </source>
</evidence>
<dbReference type="CDD" id="cd00082">
    <property type="entry name" value="HisKA"/>
    <property type="match status" value="1"/>
</dbReference>
<dbReference type="Pfam" id="PF00072">
    <property type="entry name" value="Response_reg"/>
    <property type="match status" value="1"/>
</dbReference>
<dbReference type="EMBL" id="JBHRUH010000012">
    <property type="protein sequence ID" value="MFC3291877.1"/>
    <property type="molecule type" value="Genomic_DNA"/>
</dbReference>
<feature type="modified residue" description="4-aspartylphosphate" evidence="13">
    <location>
        <position position="528"/>
    </location>
</feature>
<feature type="transmembrane region" description="Helical" evidence="15">
    <location>
        <begin position="172"/>
        <end position="195"/>
    </location>
</feature>
<keyword evidence="6 15" id="KW-0812">Transmembrane</keyword>
<evidence type="ECO:0000256" key="12">
    <source>
        <dbReference type="PROSITE-ProRule" id="PRU00110"/>
    </source>
</evidence>
<comment type="catalytic activity">
    <reaction evidence="1">
        <text>ATP + protein L-histidine = ADP + protein N-phospho-L-histidine.</text>
        <dbReference type="EC" id="2.7.13.3"/>
    </reaction>
</comment>
<accession>A0ABV7M0U7</accession>
<comment type="caution">
    <text evidence="19">The sequence shown here is derived from an EMBL/GenBank/DDBJ whole genome shotgun (WGS) entry which is preliminary data.</text>
</comment>
<dbReference type="InterPro" id="IPR004358">
    <property type="entry name" value="Sig_transdc_His_kin-like_C"/>
</dbReference>
<evidence type="ECO:0000256" key="4">
    <source>
        <dbReference type="ARBA" id="ARBA00022475"/>
    </source>
</evidence>
<dbReference type="Gene3D" id="3.40.50.2300">
    <property type="match status" value="1"/>
</dbReference>
<dbReference type="SMART" id="SM00387">
    <property type="entry name" value="HATPase_c"/>
    <property type="match status" value="1"/>
</dbReference>
<evidence type="ECO:0000256" key="3">
    <source>
        <dbReference type="ARBA" id="ARBA00012438"/>
    </source>
</evidence>
<evidence type="ECO:0000256" key="14">
    <source>
        <dbReference type="SAM" id="Coils"/>
    </source>
</evidence>
<evidence type="ECO:0000256" key="11">
    <source>
        <dbReference type="ARBA" id="ARBA00023136"/>
    </source>
</evidence>
<dbReference type="SUPFAM" id="SSF52172">
    <property type="entry name" value="CheY-like"/>
    <property type="match status" value="1"/>
</dbReference>
<keyword evidence="5 13" id="KW-0597">Phosphoprotein</keyword>
<protein>
    <recommendedName>
        <fullName evidence="3">histidine kinase</fullName>
        <ecNumber evidence="3">2.7.13.3</ecNumber>
    </recommendedName>
</protein>
<dbReference type="InterPro" id="IPR003661">
    <property type="entry name" value="HisK_dim/P_dom"/>
</dbReference>
<dbReference type="SMART" id="SM00388">
    <property type="entry name" value="HisKA"/>
    <property type="match status" value="1"/>
</dbReference>
<dbReference type="InterPro" id="IPR008207">
    <property type="entry name" value="Sig_transdc_His_kin_Hpt_dom"/>
</dbReference>
<evidence type="ECO:0000256" key="1">
    <source>
        <dbReference type="ARBA" id="ARBA00000085"/>
    </source>
</evidence>
<dbReference type="PROSITE" id="PS50110">
    <property type="entry name" value="RESPONSE_REGULATORY"/>
    <property type="match status" value="1"/>
</dbReference>
<dbReference type="Gene3D" id="3.30.565.10">
    <property type="entry name" value="Histidine kinase-like ATPase, C-terminal domain"/>
    <property type="match status" value="1"/>
</dbReference>
<evidence type="ECO:0000259" key="17">
    <source>
        <dbReference type="PROSITE" id="PS50110"/>
    </source>
</evidence>
<keyword evidence="9 15" id="KW-1133">Transmembrane helix</keyword>
<dbReference type="InterPro" id="IPR036890">
    <property type="entry name" value="HATPase_C_sf"/>
</dbReference>
<dbReference type="InterPro" id="IPR001789">
    <property type="entry name" value="Sig_transdc_resp-reg_receiver"/>
</dbReference>
<feature type="transmembrane region" description="Helical" evidence="15">
    <location>
        <begin position="12"/>
        <end position="30"/>
    </location>
</feature>
<dbReference type="SMART" id="SM00448">
    <property type="entry name" value="REC"/>
    <property type="match status" value="1"/>
</dbReference>
<dbReference type="InterPro" id="IPR036097">
    <property type="entry name" value="HisK_dim/P_sf"/>
</dbReference>
<evidence type="ECO:0000256" key="8">
    <source>
        <dbReference type="ARBA" id="ARBA00022840"/>
    </source>
</evidence>
<dbReference type="InterPro" id="IPR005467">
    <property type="entry name" value="His_kinase_dom"/>
</dbReference>
<dbReference type="PROSITE" id="PS50894">
    <property type="entry name" value="HPT"/>
    <property type="match status" value="1"/>
</dbReference>
<dbReference type="InterPro" id="IPR011006">
    <property type="entry name" value="CheY-like_superfamily"/>
</dbReference>
<evidence type="ECO:0000256" key="9">
    <source>
        <dbReference type="ARBA" id="ARBA00022989"/>
    </source>
</evidence>
<keyword evidence="8 19" id="KW-0067">ATP-binding</keyword>
<dbReference type="SUPFAM" id="SSF47384">
    <property type="entry name" value="Homodimeric domain of signal transducing histidine kinase"/>
    <property type="match status" value="1"/>
</dbReference>
<keyword evidence="10" id="KW-0902">Two-component regulatory system</keyword>
<dbReference type="PANTHER" id="PTHR45339">
    <property type="entry name" value="HYBRID SIGNAL TRANSDUCTION HISTIDINE KINASE J"/>
    <property type="match status" value="1"/>
</dbReference>
<evidence type="ECO:0000256" key="6">
    <source>
        <dbReference type="ARBA" id="ARBA00022692"/>
    </source>
</evidence>
<evidence type="ECO:0000256" key="10">
    <source>
        <dbReference type="ARBA" id="ARBA00023012"/>
    </source>
</evidence>
<evidence type="ECO:0000259" key="18">
    <source>
        <dbReference type="PROSITE" id="PS50894"/>
    </source>
</evidence>
<reference evidence="20" key="1">
    <citation type="journal article" date="2019" name="Int. J. Syst. Evol. Microbiol.">
        <title>The Global Catalogue of Microorganisms (GCM) 10K type strain sequencing project: providing services to taxonomists for standard genome sequencing and annotation.</title>
        <authorList>
            <consortium name="The Broad Institute Genomics Platform"/>
            <consortium name="The Broad Institute Genome Sequencing Center for Infectious Disease"/>
            <person name="Wu L."/>
            <person name="Ma J."/>
        </authorList>
    </citation>
    <scope>NUCLEOTIDE SEQUENCE [LARGE SCALE GENOMIC DNA]</scope>
    <source>
        <strain evidence="20">KCTC 12847</strain>
    </source>
</reference>
<dbReference type="PRINTS" id="PR00344">
    <property type="entry name" value="BCTRLSENSOR"/>
</dbReference>
<comment type="subcellular location">
    <subcellularLocation>
        <location evidence="2">Cell membrane</location>
        <topology evidence="2">Multi-pass membrane protein</topology>
    </subcellularLocation>
</comment>
<evidence type="ECO:0000313" key="19">
    <source>
        <dbReference type="EMBL" id="MFC3291877.1"/>
    </source>
</evidence>
<dbReference type="CDD" id="cd16922">
    <property type="entry name" value="HATPase_EvgS-ArcB-TorS-like"/>
    <property type="match status" value="1"/>
</dbReference>
<dbReference type="SUPFAM" id="SSF47226">
    <property type="entry name" value="Histidine-containing phosphotransfer domain, HPT domain"/>
    <property type="match status" value="1"/>
</dbReference>
<feature type="domain" description="HPt" evidence="18">
    <location>
        <begin position="628"/>
        <end position="727"/>
    </location>
</feature>
<sequence>MHYPLRLKLGAIAAVLFFTAAIGVVSLIAWRQNSLTQSVGGDAAWAAYKLDREAVELRSRLLQSEPGSEDDLADIQLGFELLYSRTNLLRTGQVAELFRTIDSVNEVLPRIFGQVESIDRTITSVGALDPADIDLLQSSLATLGDSSQRLVIAINEYLAESKTHERKTLLKLYGLLLALIIFKSLTALVIIRFLFQEARDNEASRQAMETLSRELEITARKAESASRAKSDFLATVSHEVRTPLNGVIGMSALLLDRQGDPQSRRYARTIHESAEILLSLINDILDFSKIEAGRLELEHTVFHLRDTTDGVLALFAPRLEGGMLRLAHDIDPQLPPCLIGDSSRIRQVLLNLLSNAFKFTMEGQVELNVWRASSGGVHFEVSDTGCGIPLEQREGLFEPFRQGDASTARRFGGSGLGLAICKRLVEAMGGKIGFDSREGEGSRFWFELPLKEAPPESVPQQSRAFFTLDSQGGMQKCERLLVAEDNPVNQQVAVAMLERFGHRVDLAANGAEAVDMARKQDYAIIFMDMQMPGMDGFEATRQIRATDERLAQVPIIAMTASALGGEQAKAQAAGMNDYLTKPIMPDSLGMVLARHLGQPVPDDAPPRRANDTGTIDYALLRELEYSLGLAMLRDLLTLYRDQTPGRFAALDTALAKDDDKELVHQAHLIKGESSGLGLKAVADLAEELELRGQRLSRTERERHVATLKDYIERSLTELEAGTSVLPQ</sequence>
<evidence type="ECO:0000256" key="7">
    <source>
        <dbReference type="ARBA" id="ARBA00022741"/>
    </source>
</evidence>
<keyword evidence="7" id="KW-0547">Nucleotide-binding</keyword>
<feature type="coiled-coil region" evidence="14">
    <location>
        <begin position="201"/>
        <end position="228"/>
    </location>
</feature>
<dbReference type="SUPFAM" id="SSF55874">
    <property type="entry name" value="ATPase domain of HSP90 chaperone/DNA topoisomerase II/histidine kinase"/>
    <property type="match status" value="1"/>
</dbReference>
<dbReference type="Gene3D" id="1.10.287.130">
    <property type="match status" value="1"/>
</dbReference>
<proteinExistence type="predicted"/>
<dbReference type="PANTHER" id="PTHR45339:SF1">
    <property type="entry name" value="HYBRID SIGNAL TRANSDUCTION HISTIDINE KINASE J"/>
    <property type="match status" value="1"/>
</dbReference>
<dbReference type="CDD" id="cd17546">
    <property type="entry name" value="REC_hyHK_CKI1_RcsC-like"/>
    <property type="match status" value="1"/>
</dbReference>
<dbReference type="Pfam" id="PF01627">
    <property type="entry name" value="Hpt"/>
    <property type="match status" value="1"/>
</dbReference>
<name>A0ABV7M0U7_9GAMM</name>
<organism evidence="19 20">
    <name type="scientific">Modicisalibacter luteus</name>
    <dbReference type="NCBI Taxonomy" id="453962"/>
    <lineage>
        <taxon>Bacteria</taxon>
        <taxon>Pseudomonadati</taxon>
        <taxon>Pseudomonadota</taxon>
        <taxon>Gammaproteobacteria</taxon>
        <taxon>Oceanospirillales</taxon>
        <taxon>Halomonadaceae</taxon>
        <taxon>Modicisalibacter</taxon>
    </lineage>
</organism>
<evidence type="ECO:0000256" key="15">
    <source>
        <dbReference type="SAM" id="Phobius"/>
    </source>
</evidence>
<dbReference type="InterPro" id="IPR036641">
    <property type="entry name" value="HPT_dom_sf"/>
</dbReference>
<evidence type="ECO:0000256" key="5">
    <source>
        <dbReference type="ARBA" id="ARBA00022553"/>
    </source>
</evidence>
<keyword evidence="11 15" id="KW-0472">Membrane</keyword>